<comment type="subcellular location">
    <subcellularLocation>
        <location evidence="2">Cytoplasm</location>
    </subcellularLocation>
</comment>
<dbReference type="InterPro" id="IPR013154">
    <property type="entry name" value="ADH-like_N"/>
</dbReference>
<dbReference type="GO" id="GO:0046294">
    <property type="term" value="P:formaldehyde catabolic process"/>
    <property type="evidence" value="ECO:0007669"/>
    <property type="project" value="TreeGrafter"/>
</dbReference>
<name>A0A199VM07_ANACO</name>
<evidence type="ECO:0000256" key="7">
    <source>
        <dbReference type="ARBA" id="ARBA00049164"/>
    </source>
</evidence>
<dbReference type="GO" id="GO:0005829">
    <property type="term" value="C:cytosol"/>
    <property type="evidence" value="ECO:0007669"/>
    <property type="project" value="TreeGrafter"/>
</dbReference>
<dbReference type="Gene3D" id="3.90.180.10">
    <property type="entry name" value="Medium-chain alcohol dehydrogenases, catalytic domain"/>
    <property type="match status" value="3"/>
</dbReference>
<dbReference type="PANTHER" id="PTHR43880">
    <property type="entry name" value="ALCOHOL DEHYDROGENASE"/>
    <property type="match status" value="1"/>
</dbReference>
<protein>
    <submittedName>
        <fullName evidence="12">Alcohol dehydrogenase-like 1</fullName>
    </submittedName>
</protein>
<sequence>MENKIPKPIRCKAAVCRGPGEALRIEEVVVAPPEDHEVRIKILCTSLCHSDLTFWRMKVRAYARIYYAFFLVMHVPLNIPHHRTVVISSHNLPQDFPGIFPRIFGHEAVGVVESVGGHVEGLEAGDMVVPTFLGQCDATAEACVDCRSQRSNMCSKLPFTVTPGMPRSHGRAASRFTDAAGRPVHHFLNVSSFSEYTVVDAAHVVRVDPTVPPEKACLLSCGASTGVGAAGKVAGVEAGSTVAIFGLGAVGLAVAEGARIRGASRIIGVDLNPDKFELGMQVSPFNLVIIDTSRKQNRKKFGLTDFINPKELGDRSINEVIIEMTNGGADYCFECIGLASVMKDAFQSSRQALVLNLKRSFFIFLLRVQGWGKTIILGVEMHGAPLCVAAGEILWGKCIMGSLFGGIKPKIDIPIFVKQYLNKVRLMCIVSFLNFHNEFVKHNYITKCTVNYLNLQSIKNASLASRMKIGVSIDILFCFASLQELQLDEFITHEIGFEDINKAFDLLVEGKSLRCTIWMDK</sequence>
<comment type="catalytic activity">
    <reaction evidence="7">
        <text>a secondary alcohol + NAD(+) = a ketone + NADH + H(+)</text>
        <dbReference type="Rhea" id="RHEA:10740"/>
        <dbReference type="ChEBI" id="CHEBI:15378"/>
        <dbReference type="ChEBI" id="CHEBI:17087"/>
        <dbReference type="ChEBI" id="CHEBI:35681"/>
        <dbReference type="ChEBI" id="CHEBI:57540"/>
        <dbReference type="ChEBI" id="CHEBI:57945"/>
        <dbReference type="EC" id="1.1.1.1"/>
    </reaction>
</comment>
<evidence type="ECO:0000256" key="2">
    <source>
        <dbReference type="ARBA" id="ARBA00004496"/>
    </source>
</evidence>
<dbReference type="Gene3D" id="3.40.50.720">
    <property type="entry name" value="NAD(P)-binding Rossmann-like Domain"/>
    <property type="match status" value="2"/>
</dbReference>
<evidence type="ECO:0000256" key="1">
    <source>
        <dbReference type="ARBA" id="ARBA00001947"/>
    </source>
</evidence>
<comment type="catalytic activity">
    <reaction evidence="8">
        <text>a primary alcohol + NAD(+) = an aldehyde + NADH + H(+)</text>
        <dbReference type="Rhea" id="RHEA:10736"/>
        <dbReference type="ChEBI" id="CHEBI:15378"/>
        <dbReference type="ChEBI" id="CHEBI:15734"/>
        <dbReference type="ChEBI" id="CHEBI:17478"/>
        <dbReference type="ChEBI" id="CHEBI:57540"/>
        <dbReference type="ChEBI" id="CHEBI:57945"/>
        <dbReference type="EC" id="1.1.1.1"/>
    </reaction>
</comment>
<comment type="similarity">
    <text evidence="9">Belongs to the zinc-containing alcohol dehydrogenase family.</text>
</comment>
<dbReference type="EMBL" id="LSRQ01001332">
    <property type="protein sequence ID" value="OAY78212.1"/>
    <property type="molecule type" value="Genomic_DNA"/>
</dbReference>
<evidence type="ECO:0000259" key="10">
    <source>
        <dbReference type="Pfam" id="PF00107"/>
    </source>
</evidence>
<dbReference type="SUPFAM" id="SSF50129">
    <property type="entry name" value="GroES-like"/>
    <property type="match status" value="2"/>
</dbReference>
<keyword evidence="4 9" id="KW-0479">Metal-binding</keyword>
<organism evidence="12 13">
    <name type="scientific">Ananas comosus</name>
    <name type="common">Pineapple</name>
    <name type="synonym">Ananas ananas</name>
    <dbReference type="NCBI Taxonomy" id="4615"/>
    <lineage>
        <taxon>Eukaryota</taxon>
        <taxon>Viridiplantae</taxon>
        <taxon>Streptophyta</taxon>
        <taxon>Embryophyta</taxon>
        <taxon>Tracheophyta</taxon>
        <taxon>Spermatophyta</taxon>
        <taxon>Magnoliopsida</taxon>
        <taxon>Liliopsida</taxon>
        <taxon>Poales</taxon>
        <taxon>Bromeliaceae</taxon>
        <taxon>Bromelioideae</taxon>
        <taxon>Ananas</taxon>
    </lineage>
</organism>
<keyword evidence="6" id="KW-0560">Oxidoreductase</keyword>
<dbReference type="STRING" id="4615.A0A199VM07"/>
<dbReference type="Proteomes" id="UP000092600">
    <property type="component" value="Unassembled WGS sequence"/>
</dbReference>
<dbReference type="FunFam" id="3.40.50.720:FF:000003">
    <property type="entry name" value="S-(hydroxymethyl)glutathione dehydrogenase"/>
    <property type="match status" value="1"/>
</dbReference>
<dbReference type="AlphaFoldDB" id="A0A199VM07"/>
<dbReference type="InterPro" id="IPR011032">
    <property type="entry name" value="GroES-like_sf"/>
</dbReference>
<dbReference type="GO" id="GO:0004022">
    <property type="term" value="F:alcohol dehydrogenase (NAD+) activity"/>
    <property type="evidence" value="ECO:0007669"/>
    <property type="project" value="UniProtKB-EC"/>
</dbReference>
<evidence type="ECO:0000256" key="8">
    <source>
        <dbReference type="ARBA" id="ARBA00049243"/>
    </source>
</evidence>
<comment type="cofactor">
    <cofactor evidence="1 9">
        <name>Zn(2+)</name>
        <dbReference type="ChEBI" id="CHEBI:29105"/>
    </cofactor>
</comment>
<reference evidence="12 13" key="1">
    <citation type="journal article" date="2016" name="DNA Res.">
        <title>The draft genome of MD-2 pineapple using hybrid error correction of long reads.</title>
        <authorList>
            <person name="Redwan R.M."/>
            <person name="Saidin A."/>
            <person name="Kumar S.V."/>
        </authorList>
    </citation>
    <scope>NUCLEOTIDE SEQUENCE [LARGE SCALE GENOMIC DNA]</scope>
    <source>
        <strain evidence="13">cv. MD2</strain>
        <tissue evidence="12">Leaf</tissue>
    </source>
</reference>
<proteinExistence type="inferred from homology"/>
<feature type="domain" description="Alcohol dehydrogenase-like C-terminal" evidence="10">
    <location>
        <begin position="249"/>
        <end position="350"/>
    </location>
</feature>
<dbReference type="Pfam" id="PF00107">
    <property type="entry name" value="ADH_zinc_N"/>
    <property type="match status" value="1"/>
</dbReference>
<dbReference type="Pfam" id="PF08240">
    <property type="entry name" value="ADH_N"/>
    <property type="match status" value="1"/>
</dbReference>
<feature type="domain" description="Alcohol dehydrogenase-like N-terminal" evidence="11">
    <location>
        <begin position="35"/>
        <end position="207"/>
    </location>
</feature>
<dbReference type="InterPro" id="IPR036291">
    <property type="entry name" value="NAD(P)-bd_dom_sf"/>
</dbReference>
<keyword evidence="5 9" id="KW-0862">Zinc</keyword>
<gene>
    <name evidence="12" type="ORF">ACMD2_02681</name>
</gene>
<evidence type="ECO:0000256" key="5">
    <source>
        <dbReference type="ARBA" id="ARBA00022833"/>
    </source>
</evidence>
<evidence type="ECO:0000256" key="9">
    <source>
        <dbReference type="RuleBase" id="RU361277"/>
    </source>
</evidence>
<evidence type="ECO:0000313" key="13">
    <source>
        <dbReference type="Proteomes" id="UP000092600"/>
    </source>
</evidence>
<dbReference type="PROSITE" id="PS00059">
    <property type="entry name" value="ADH_ZINC"/>
    <property type="match status" value="1"/>
</dbReference>
<dbReference type="PANTHER" id="PTHR43880:SF10">
    <property type="entry name" value="ALCOHOL DEHYDROGENASE-LIKE 2"/>
    <property type="match status" value="1"/>
</dbReference>
<dbReference type="SUPFAM" id="SSF51735">
    <property type="entry name" value="NAD(P)-binding Rossmann-fold domains"/>
    <property type="match status" value="1"/>
</dbReference>
<dbReference type="InterPro" id="IPR013149">
    <property type="entry name" value="ADH-like_C"/>
</dbReference>
<evidence type="ECO:0000313" key="12">
    <source>
        <dbReference type="EMBL" id="OAY78212.1"/>
    </source>
</evidence>
<accession>A0A199VM07</accession>
<evidence type="ECO:0000256" key="4">
    <source>
        <dbReference type="ARBA" id="ARBA00022723"/>
    </source>
</evidence>
<comment type="subunit">
    <text evidence="3">Homodimer.</text>
</comment>
<evidence type="ECO:0000256" key="3">
    <source>
        <dbReference type="ARBA" id="ARBA00011738"/>
    </source>
</evidence>
<evidence type="ECO:0000259" key="11">
    <source>
        <dbReference type="Pfam" id="PF08240"/>
    </source>
</evidence>
<dbReference type="InterPro" id="IPR002328">
    <property type="entry name" value="ADH_Zn_CS"/>
</dbReference>
<dbReference type="GO" id="GO:0051903">
    <property type="term" value="F:S-(hydroxymethyl)glutathione dehydrogenase [NAD(P)+] activity"/>
    <property type="evidence" value="ECO:0007669"/>
    <property type="project" value="TreeGrafter"/>
</dbReference>
<dbReference type="GO" id="GO:0008270">
    <property type="term" value="F:zinc ion binding"/>
    <property type="evidence" value="ECO:0007669"/>
    <property type="project" value="InterPro"/>
</dbReference>
<comment type="caution">
    <text evidence="12">The sequence shown here is derived from an EMBL/GenBank/DDBJ whole genome shotgun (WGS) entry which is preliminary data.</text>
</comment>
<evidence type="ECO:0000256" key="6">
    <source>
        <dbReference type="ARBA" id="ARBA00023002"/>
    </source>
</evidence>